<dbReference type="AlphaFoldDB" id="A0A2A2J5M0"/>
<dbReference type="OrthoDB" id="442947at2759"/>
<feature type="region of interest" description="Disordered" evidence="2">
    <location>
        <begin position="45"/>
        <end position="72"/>
    </location>
</feature>
<dbReference type="Proteomes" id="UP000218231">
    <property type="component" value="Unassembled WGS sequence"/>
</dbReference>
<name>A0A2A2J5M0_9BILA</name>
<comment type="caution">
    <text evidence="5">The sequence shown here is derived from an EMBL/GenBank/DDBJ whole genome shotgun (WGS) entry which is preliminary data.</text>
</comment>
<dbReference type="CDD" id="cd00105">
    <property type="entry name" value="KH-I"/>
    <property type="match status" value="1"/>
</dbReference>
<sequence length="365" mass="41011">MTVYSKLAYGVVVSVSATVAAYTVYNIISKIQSAKVEDDRLQNSCSGSVSDSQSPVFAQSSQKCVDEDGKGSKNKKMLHKMVPIPLGIIGLVFGKRGRNLRAIEEETQTIMELIKLTDGELRYGAGLNPSNTKLMLPEFEEWEENGNDDREKEEGDDSKMHHFVQIFAHDEKKLRLAELAIQAMIREQAEGRKTIRFVIPNLASGYVIGRGGQNIKKIKDTYTCNIMINQTEGVAEAEVVISGPDEYRIHGAKESIMRSAERCMRMSRDRAELYEKKGEQNEENEENNNKSEWRSGLGLSEDVEKEIAHLRELQLKFEAEPEEAYWLDDTAKSPLEPSLKVSEALPSSSLRSMTDSAQDMDTIDF</sequence>
<reference evidence="5 6" key="1">
    <citation type="journal article" date="2017" name="Curr. Biol.">
        <title>Genome architecture and evolution of a unichromosomal asexual nematode.</title>
        <authorList>
            <person name="Fradin H."/>
            <person name="Zegar C."/>
            <person name="Gutwein M."/>
            <person name="Lucas J."/>
            <person name="Kovtun M."/>
            <person name="Corcoran D."/>
            <person name="Baugh L.R."/>
            <person name="Kiontke K."/>
            <person name="Gunsalus K."/>
            <person name="Fitch D.H."/>
            <person name="Piano F."/>
        </authorList>
    </citation>
    <scope>NUCLEOTIDE SEQUENCE [LARGE SCALE GENOMIC DNA]</scope>
    <source>
        <strain evidence="5">PF1309</strain>
    </source>
</reference>
<dbReference type="InterPro" id="IPR004087">
    <property type="entry name" value="KH_dom"/>
</dbReference>
<dbReference type="InterPro" id="IPR036612">
    <property type="entry name" value="KH_dom_type_1_sf"/>
</dbReference>
<protein>
    <recommendedName>
        <fullName evidence="4">K Homology domain-containing protein</fullName>
    </recommendedName>
</protein>
<organism evidence="5 6">
    <name type="scientific">Diploscapter pachys</name>
    <dbReference type="NCBI Taxonomy" id="2018661"/>
    <lineage>
        <taxon>Eukaryota</taxon>
        <taxon>Metazoa</taxon>
        <taxon>Ecdysozoa</taxon>
        <taxon>Nematoda</taxon>
        <taxon>Chromadorea</taxon>
        <taxon>Rhabditida</taxon>
        <taxon>Rhabditina</taxon>
        <taxon>Rhabditomorpha</taxon>
        <taxon>Rhabditoidea</taxon>
        <taxon>Rhabditidae</taxon>
        <taxon>Diploscapter</taxon>
    </lineage>
</organism>
<evidence type="ECO:0000259" key="4">
    <source>
        <dbReference type="SMART" id="SM00322"/>
    </source>
</evidence>
<feature type="region of interest" description="Disordered" evidence="2">
    <location>
        <begin position="274"/>
        <end position="296"/>
    </location>
</feature>
<dbReference type="Pfam" id="PF00013">
    <property type="entry name" value="KH_1"/>
    <property type="match status" value="1"/>
</dbReference>
<dbReference type="PROSITE" id="PS50084">
    <property type="entry name" value="KH_TYPE_1"/>
    <property type="match status" value="2"/>
</dbReference>
<feature type="transmembrane region" description="Helical" evidence="3">
    <location>
        <begin position="7"/>
        <end position="25"/>
    </location>
</feature>
<keyword evidence="3" id="KW-1133">Transmembrane helix</keyword>
<feature type="domain" description="K Homology" evidence="4">
    <location>
        <begin position="191"/>
        <end position="261"/>
    </location>
</feature>
<keyword evidence="3" id="KW-0812">Transmembrane</keyword>
<dbReference type="Gene3D" id="3.30.1370.10">
    <property type="entry name" value="K Homology domain, type 1"/>
    <property type="match status" value="2"/>
</dbReference>
<dbReference type="SMART" id="SM00322">
    <property type="entry name" value="KH"/>
    <property type="match status" value="2"/>
</dbReference>
<feature type="region of interest" description="Disordered" evidence="2">
    <location>
        <begin position="328"/>
        <end position="365"/>
    </location>
</feature>
<proteinExistence type="predicted"/>
<keyword evidence="1" id="KW-0694">RNA-binding</keyword>
<accession>A0A2A2J5M0</accession>
<dbReference type="InterPro" id="IPR004088">
    <property type="entry name" value="KH_dom_type_1"/>
</dbReference>
<keyword evidence="6" id="KW-1185">Reference proteome</keyword>
<evidence type="ECO:0000313" key="6">
    <source>
        <dbReference type="Proteomes" id="UP000218231"/>
    </source>
</evidence>
<dbReference type="GO" id="GO:0003723">
    <property type="term" value="F:RNA binding"/>
    <property type="evidence" value="ECO:0007669"/>
    <property type="project" value="UniProtKB-UniRule"/>
</dbReference>
<dbReference type="EMBL" id="LIAE01010657">
    <property type="protein sequence ID" value="PAV57076.1"/>
    <property type="molecule type" value="Genomic_DNA"/>
</dbReference>
<feature type="domain" description="K Homology" evidence="4">
    <location>
        <begin position="76"/>
        <end position="186"/>
    </location>
</feature>
<evidence type="ECO:0000313" key="5">
    <source>
        <dbReference type="EMBL" id="PAV57076.1"/>
    </source>
</evidence>
<feature type="compositionally biased region" description="Polar residues" evidence="2">
    <location>
        <begin position="345"/>
        <end position="359"/>
    </location>
</feature>
<dbReference type="SUPFAM" id="SSF54791">
    <property type="entry name" value="Eukaryotic type KH-domain (KH-domain type I)"/>
    <property type="match status" value="2"/>
</dbReference>
<evidence type="ECO:0000256" key="2">
    <source>
        <dbReference type="SAM" id="MobiDB-lite"/>
    </source>
</evidence>
<evidence type="ECO:0000256" key="1">
    <source>
        <dbReference type="PROSITE-ProRule" id="PRU00117"/>
    </source>
</evidence>
<gene>
    <name evidence="5" type="ORF">WR25_26137</name>
</gene>
<evidence type="ECO:0000256" key="3">
    <source>
        <dbReference type="SAM" id="Phobius"/>
    </source>
</evidence>
<keyword evidence="3" id="KW-0472">Membrane</keyword>
<dbReference type="STRING" id="2018661.A0A2A2J5M0"/>
<feature type="compositionally biased region" description="Polar residues" evidence="2">
    <location>
        <begin position="45"/>
        <end position="63"/>
    </location>
</feature>